<dbReference type="EMBL" id="HBUF01214833">
    <property type="protein sequence ID" value="CAG6666659.1"/>
    <property type="molecule type" value="Transcribed_RNA"/>
</dbReference>
<evidence type="ECO:0000313" key="1">
    <source>
        <dbReference type="EMBL" id="CAG6666659.1"/>
    </source>
</evidence>
<organism evidence="1">
    <name type="scientific">Cacopsylla melanoneura</name>
    <dbReference type="NCBI Taxonomy" id="428564"/>
    <lineage>
        <taxon>Eukaryota</taxon>
        <taxon>Metazoa</taxon>
        <taxon>Ecdysozoa</taxon>
        <taxon>Arthropoda</taxon>
        <taxon>Hexapoda</taxon>
        <taxon>Insecta</taxon>
        <taxon>Pterygota</taxon>
        <taxon>Neoptera</taxon>
        <taxon>Paraneoptera</taxon>
        <taxon>Hemiptera</taxon>
        <taxon>Sternorrhyncha</taxon>
        <taxon>Psylloidea</taxon>
        <taxon>Psyllidae</taxon>
        <taxon>Psyllinae</taxon>
        <taxon>Cacopsylla</taxon>
    </lineage>
</organism>
<name>A0A8D8SG23_9HEMI</name>
<accession>A0A8D8SG23</accession>
<reference evidence="1" key="1">
    <citation type="submission" date="2021-05" db="EMBL/GenBank/DDBJ databases">
        <authorList>
            <person name="Alioto T."/>
            <person name="Alioto T."/>
            <person name="Gomez Garrido J."/>
        </authorList>
    </citation>
    <scope>NUCLEOTIDE SEQUENCE</scope>
</reference>
<proteinExistence type="predicted"/>
<dbReference type="AlphaFoldDB" id="A0A8D8SG23"/>
<sequence>MFDFREVDFFLGSETSAELASGTILDLRADLLGSGVELAASGITFDLRVLLLSGSGVALLSPPSESITDFLFEVFAPGVPLTRFIVRQFFFNARRVYFSL</sequence>
<protein>
    <submittedName>
        <fullName evidence="1">Uncharacterized protein</fullName>
    </submittedName>
</protein>